<dbReference type="STRING" id="1434110.MSHOH_3379"/>
<sequence length="146" mass="16974">METIYDILKAEHKQVADLIQQAMRDGSKETFFKIKAKTEPHLLGEEKLFYPILEEKSELRELVSHAYEEHNEIKSISSELESMDAGSPNWTSKIKELNESVTHHVEEEENKVFPEAQRALSDDKAQQIAQQYLDFSKSFKQQHPMP</sequence>
<dbReference type="OrthoDB" id="106962at2157"/>
<reference evidence="2 3" key="1">
    <citation type="submission" date="2014-07" db="EMBL/GenBank/DDBJ databases">
        <title>Methanogenic archaea and the global carbon cycle.</title>
        <authorList>
            <person name="Henriksen J.R."/>
            <person name="Luke J."/>
            <person name="Reinhart S."/>
            <person name="Benedict M.N."/>
            <person name="Youngblut N.D."/>
            <person name="Metcalf M.E."/>
            <person name="Whitaker R.J."/>
            <person name="Metcalf W.W."/>
        </authorList>
    </citation>
    <scope>NUCLEOTIDE SEQUENCE [LARGE SCALE GENOMIC DNA]</scope>
    <source>
        <strain evidence="2 3">HB-1</strain>
    </source>
</reference>
<dbReference type="RefSeq" id="WP_048141766.1">
    <property type="nucleotide sequence ID" value="NZ_CP009516.1"/>
</dbReference>
<dbReference type="Pfam" id="PF01814">
    <property type="entry name" value="Hemerythrin"/>
    <property type="match status" value="1"/>
</dbReference>
<evidence type="ECO:0000259" key="1">
    <source>
        <dbReference type="Pfam" id="PF01814"/>
    </source>
</evidence>
<dbReference type="PANTHER" id="PTHR35585">
    <property type="entry name" value="HHE DOMAIN PROTEIN (AFU_ORTHOLOGUE AFUA_4G00730)"/>
    <property type="match status" value="1"/>
</dbReference>
<dbReference type="GeneID" id="24832716"/>
<dbReference type="PATRIC" id="fig|1434110.4.peg.4335"/>
<dbReference type="Proteomes" id="UP000033101">
    <property type="component" value="Chromosome"/>
</dbReference>
<accession>A0A0E3SHC9</accession>
<name>A0A0E3SHC9_9EURY</name>
<proteinExistence type="predicted"/>
<feature type="domain" description="Hemerythrin-like" evidence="1">
    <location>
        <begin position="3"/>
        <end position="115"/>
    </location>
</feature>
<protein>
    <submittedName>
        <fullName evidence="2">Hemerythrin HHE cation binding domain protein</fullName>
    </submittedName>
</protein>
<dbReference type="KEGG" id="mhor:MSHOH_3379"/>
<dbReference type="AlphaFoldDB" id="A0A0E3SHC9"/>
<keyword evidence="3" id="KW-1185">Reference proteome</keyword>
<dbReference type="HOGENOM" id="CLU_079417_6_1_2"/>
<organism evidence="2 3">
    <name type="scientific">Methanosarcina horonobensis HB-1 = JCM 15518</name>
    <dbReference type="NCBI Taxonomy" id="1434110"/>
    <lineage>
        <taxon>Archaea</taxon>
        <taxon>Methanobacteriati</taxon>
        <taxon>Methanobacteriota</taxon>
        <taxon>Stenosarchaea group</taxon>
        <taxon>Methanomicrobia</taxon>
        <taxon>Methanosarcinales</taxon>
        <taxon>Methanosarcinaceae</taxon>
        <taxon>Methanosarcina</taxon>
    </lineage>
</organism>
<dbReference type="Gene3D" id="1.20.120.520">
    <property type="entry name" value="nmb1532 protein domain like"/>
    <property type="match status" value="1"/>
</dbReference>
<dbReference type="InterPro" id="IPR012312">
    <property type="entry name" value="Hemerythrin-like"/>
</dbReference>
<gene>
    <name evidence="2" type="ORF">MSHOH_3379</name>
</gene>
<evidence type="ECO:0000313" key="3">
    <source>
        <dbReference type="Proteomes" id="UP000033101"/>
    </source>
</evidence>
<evidence type="ECO:0000313" key="2">
    <source>
        <dbReference type="EMBL" id="AKB79862.1"/>
    </source>
</evidence>
<dbReference type="PANTHER" id="PTHR35585:SF1">
    <property type="entry name" value="HHE DOMAIN PROTEIN (AFU_ORTHOLOGUE AFUA_4G00730)"/>
    <property type="match status" value="1"/>
</dbReference>
<dbReference type="EMBL" id="CP009516">
    <property type="protein sequence ID" value="AKB79862.1"/>
    <property type="molecule type" value="Genomic_DNA"/>
</dbReference>
<dbReference type="CDD" id="cd12108">
    <property type="entry name" value="Hr-like"/>
    <property type="match status" value="1"/>
</dbReference>